<gene>
    <name evidence="1" type="ORF">G3M99_13520</name>
</gene>
<comment type="caution">
    <text evidence="1">The sequence shown here is derived from an EMBL/GenBank/DDBJ whole genome shotgun (WGS) entry which is preliminary data.</text>
</comment>
<protein>
    <submittedName>
        <fullName evidence="1">Putative motility protein</fullName>
    </submittedName>
</protein>
<organism evidence="1 2">
    <name type="scientific">Clostridium senegalense</name>
    <dbReference type="NCBI Taxonomy" id="1465809"/>
    <lineage>
        <taxon>Bacteria</taxon>
        <taxon>Bacillati</taxon>
        <taxon>Bacillota</taxon>
        <taxon>Clostridia</taxon>
        <taxon>Eubacteriales</taxon>
        <taxon>Clostridiaceae</taxon>
        <taxon>Clostridium</taxon>
    </lineage>
</organism>
<dbReference type="EMBL" id="JAAGPU010000027">
    <property type="protein sequence ID" value="NEU05850.1"/>
    <property type="molecule type" value="Genomic_DNA"/>
</dbReference>
<evidence type="ECO:0000313" key="1">
    <source>
        <dbReference type="EMBL" id="NEU05850.1"/>
    </source>
</evidence>
<proteinExistence type="predicted"/>
<dbReference type="AlphaFoldDB" id="A0A6M0H563"/>
<dbReference type="Pfam" id="PF14070">
    <property type="entry name" value="YjfB_motility"/>
    <property type="match status" value="1"/>
</dbReference>
<reference evidence="1 2" key="1">
    <citation type="submission" date="2020-02" db="EMBL/GenBank/DDBJ databases">
        <title>Genome assembly of a novel Clostridium senegalense strain.</title>
        <authorList>
            <person name="Gupta T.B."/>
            <person name="Jauregui R."/>
            <person name="Maclean P."/>
            <person name="Nawarathana A."/>
            <person name="Brightwell G."/>
        </authorList>
    </citation>
    <scope>NUCLEOTIDE SEQUENCE [LARGE SCALE GENOMIC DNA]</scope>
    <source>
        <strain evidence="1 2">AGRFS4</strain>
    </source>
</reference>
<accession>A0A6M0H563</accession>
<evidence type="ECO:0000313" key="2">
    <source>
        <dbReference type="Proteomes" id="UP000481872"/>
    </source>
</evidence>
<sequence>MDIGRLSMGMSNVALSTAVSLAVTKLQMNSMNEMAVNMQDMMSNMAVNPNVGTKIDVVG</sequence>
<name>A0A6M0H563_9CLOT</name>
<dbReference type="Proteomes" id="UP000481872">
    <property type="component" value="Unassembled WGS sequence"/>
</dbReference>
<dbReference type="RefSeq" id="WP_199870494.1">
    <property type="nucleotide sequence ID" value="NZ_JAAGPU010000027.1"/>
</dbReference>
<dbReference type="InterPro" id="IPR025906">
    <property type="entry name" value="YjfB_motility"/>
</dbReference>
<keyword evidence="2" id="KW-1185">Reference proteome</keyword>